<feature type="region of interest" description="Disordered" evidence="1">
    <location>
        <begin position="59"/>
        <end position="87"/>
    </location>
</feature>
<protein>
    <recommendedName>
        <fullName evidence="4">Protein TolA</fullName>
    </recommendedName>
</protein>
<reference evidence="2 3" key="1">
    <citation type="submission" date="2013-04" db="EMBL/GenBank/DDBJ databases">
        <title>The Genome Sequence of Bartonella bacilliformis Ver097.</title>
        <authorList>
            <consortium name="The Broad Institute Genomics Platform"/>
            <consortium name="The Broad Institute Genome Sequencing Center for Infectious Disease"/>
            <person name="Feldgarden M."/>
            <person name="Kirby J."/>
            <person name="Birtles R."/>
            <person name="Dasch G."/>
            <person name="Hendrix L."/>
            <person name="Koehler J."/>
            <person name="Walker B."/>
            <person name="Young S.K."/>
            <person name="Zeng Q."/>
            <person name="Gargeya S."/>
            <person name="Fitzgerald M."/>
            <person name="Haas B."/>
            <person name="Abouelleil A."/>
            <person name="Allen A.W."/>
            <person name="Alvarado L."/>
            <person name="Arachchi H.M."/>
            <person name="Berlin A.M."/>
            <person name="Chapman S.B."/>
            <person name="Gainer-Dewar J."/>
            <person name="Goldberg J."/>
            <person name="Griggs A."/>
            <person name="Gujja S."/>
            <person name="Hansen M."/>
            <person name="Howarth C."/>
            <person name="Imamovic A."/>
            <person name="Ireland A."/>
            <person name="Larimer J."/>
            <person name="McCowan C."/>
            <person name="Murphy C."/>
            <person name="Pearson M."/>
            <person name="Poon T.W."/>
            <person name="Priest M."/>
            <person name="Roberts A."/>
            <person name="Saif S."/>
            <person name="Shea T."/>
            <person name="Sisk P."/>
            <person name="Sykes S."/>
            <person name="Wortman J."/>
            <person name="Nusbaum C."/>
            <person name="Birren B."/>
        </authorList>
    </citation>
    <scope>NUCLEOTIDE SEQUENCE [LARGE SCALE GENOMIC DNA]</scope>
    <source>
        <strain evidence="2 3">Ver097</strain>
    </source>
</reference>
<feature type="compositionally biased region" description="Polar residues" evidence="1">
    <location>
        <begin position="146"/>
        <end position="161"/>
    </location>
</feature>
<feature type="compositionally biased region" description="Pro residues" evidence="1">
    <location>
        <begin position="165"/>
        <end position="182"/>
    </location>
</feature>
<dbReference type="HOGENOM" id="CLU_617732_0_0_5"/>
<dbReference type="STRING" id="1293911.H710_00349"/>
<name>A0A072R6M1_BARBA</name>
<evidence type="ECO:0000313" key="2">
    <source>
        <dbReference type="EMBL" id="KEG21400.1"/>
    </source>
</evidence>
<dbReference type="Proteomes" id="UP000031740">
    <property type="component" value="Unassembled WGS sequence"/>
</dbReference>
<comment type="caution">
    <text evidence="2">The sequence shown here is derived from an EMBL/GenBank/DDBJ whole genome shotgun (WGS) entry which is preliminary data.</text>
</comment>
<dbReference type="EMBL" id="ASIV01000001">
    <property type="protein sequence ID" value="KEG21400.1"/>
    <property type="molecule type" value="Genomic_DNA"/>
</dbReference>
<evidence type="ECO:0000313" key="3">
    <source>
        <dbReference type="Proteomes" id="UP000031740"/>
    </source>
</evidence>
<organism evidence="2 3">
    <name type="scientific">Bartonella bacilliformis Ver097</name>
    <dbReference type="NCBI Taxonomy" id="1293911"/>
    <lineage>
        <taxon>Bacteria</taxon>
        <taxon>Pseudomonadati</taxon>
        <taxon>Pseudomonadota</taxon>
        <taxon>Alphaproteobacteria</taxon>
        <taxon>Hyphomicrobiales</taxon>
        <taxon>Bartonellaceae</taxon>
        <taxon>Bartonella</taxon>
    </lineage>
</organism>
<dbReference type="AlphaFoldDB" id="A0A072R6M1"/>
<dbReference type="RefSeq" id="WP_041849198.1">
    <property type="nucleotide sequence ID" value="NZ_KL503802.1"/>
</dbReference>
<evidence type="ECO:0008006" key="4">
    <source>
        <dbReference type="Google" id="ProtNLM"/>
    </source>
</evidence>
<evidence type="ECO:0000256" key="1">
    <source>
        <dbReference type="SAM" id="MobiDB-lite"/>
    </source>
</evidence>
<sequence length="357" mass="39194">MEKNSHHSMKWSLAFSFAAHIIFLILGMMHFIHSPSLPSHQLEAVPITLTPLSQELSLQQGSLNAPPGESPALNPTTKLQEKEQARHVGDGEMDLAAPFKKQEKLRQIDAASPIFGEKDAAELPVLPQKTQEESVQPERLQPEPKPTQSEQIQPEPTQSELAQPEPAPAIIPPPLTPVPETVPLPRIKAKASPKRPQQTAQASPPKGEQTIEDILALEKNDLINRARTQGGGAKRSQQPEAIGAKKDINASERMAQTLVNLVGACIQSKLKLVAIGGNLQNRPIVRLQFQLDNNGMIQGTPIIDPLQGDENQKTVMTRQIYAAVFACQPYADLPRDQYNLWGQGFDFNVDPLQGQEP</sequence>
<feature type="region of interest" description="Disordered" evidence="1">
    <location>
        <begin position="116"/>
        <end position="209"/>
    </location>
</feature>
<gene>
    <name evidence="2" type="ORF">H710_00349</name>
</gene>
<accession>A0A072R6M1</accession>
<dbReference type="PATRIC" id="fig|1293911.3.peg.366"/>
<proteinExistence type="predicted"/>